<protein>
    <submittedName>
        <fullName evidence="1">Uncharacterized protein</fullName>
    </submittedName>
</protein>
<reference evidence="1 2" key="1">
    <citation type="journal article" date="2022" name="Plant J.">
        <title>Chromosome-level genome of Camellia lanceoleosa provides a valuable resource for understanding genome evolution and self-incompatibility.</title>
        <authorList>
            <person name="Gong W."/>
            <person name="Xiao S."/>
            <person name="Wang L."/>
            <person name="Liao Z."/>
            <person name="Chang Y."/>
            <person name="Mo W."/>
            <person name="Hu G."/>
            <person name="Li W."/>
            <person name="Zhao G."/>
            <person name="Zhu H."/>
            <person name="Hu X."/>
            <person name="Ji K."/>
            <person name="Xiang X."/>
            <person name="Song Q."/>
            <person name="Yuan D."/>
            <person name="Jin S."/>
            <person name="Zhang L."/>
        </authorList>
    </citation>
    <scope>NUCLEOTIDE SEQUENCE [LARGE SCALE GENOMIC DNA]</scope>
    <source>
        <strain evidence="1">SQ_2022a</strain>
    </source>
</reference>
<accession>A0ACC0HWF0</accession>
<dbReference type="Proteomes" id="UP001060215">
    <property type="component" value="Chromosome 2"/>
</dbReference>
<evidence type="ECO:0000313" key="2">
    <source>
        <dbReference type="Proteomes" id="UP001060215"/>
    </source>
</evidence>
<organism evidence="1 2">
    <name type="scientific">Camellia lanceoleosa</name>
    <dbReference type="NCBI Taxonomy" id="1840588"/>
    <lineage>
        <taxon>Eukaryota</taxon>
        <taxon>Viridiplantae</taxon>
        <taxon>Streptophyta</taxon>
        <taxon>Embryophyta</taxon>
        <taxon>Tracheophyta</taxon>
        <taxon>Spermatophyta</taxon>
        <taxon>Magnoliopsida</taxon>
        <taxon>eudicotyledons</taxon>
        <taxon>Gunneridae</taxon>
        <taxon>Pentapetalae</taxon>
        <taxon>asterids</taxon>
        <taxon>Ericales</taxon>
        <taxon>Theaceae</taxon>
        <taxon>Camellia</taxon>
    </lineage>
</organism>
<keyword evidence="2" id="KW-1185">Reference proteome</keyword>
<gene>
    <name evidence="1" type="ORF">LOK49_LG04G03707</name>
</gene>
<comment type="caution">
    <text evidence="1">The sequence shown here is derived from an EMBL/GenBank/DDBJ whole genome shotgun (WGS) entry which is preliminary data.</text>
</comment>
<proteinExistence type="predicted"/>
<evidence type="ECO:0000313" key="1">
    <source>
        <dbReference type="EMBL" id="KAI8016842.1"/>
    </source>
</evidence>
<name>A0ACC0HWF0_9ERIC</name>
<sequence>MASTPETTTQREFCHCMIFSRSKWERITNAPSERKQSWWHKGLNLNLNPFKKTRGVVGDRCWAEMEDVIRRFNKNNGMKSGKFEYDPLSYSLNFDDEDRIYCDFSSRYASIPVMAKSSMDLGTDAPSFT</sequence>
<dbReference type="EMBL" id="CM045759">
    <property type="protein sequence ID" value="KAI8016842.1"/>
    <property type="molecule type" value="Genomic_DNA"/>
</dbReference>